<accession>A0A0A8ZF43</accession>
<dbReference type="EMBL" id="GBRH01260469">
    <property type="protein sequence ID" value="JAD37426.1"/>
    <property type="molecule type" value="Transcribed_RNA"/>
</dbReference>
<proteinExistence type="predicted"/>
<name>A0A0A8ZF43_ARUDO</name>
<reference evidence="1" key="2">
    <citation type="journal article" date="2015" name="Data Brief">
        <title>Shoot transcriptome of the giant reed, Arundo donax.</title>
        <authorList>
            <person name="Barrero R.A."/>
            <person name="Guerrero F.D."/>
            <person name="Moolhuijzen P."/>
            <person name="Goolsby J.A."/>
            <person name="Tidwell J."/>
            <person name="Bellgard S.E."/>
            <person name="Bellgard M.I."/>
        </authorList>
    </citation>
    <scope>NUCLEOTIDE SEQUENCE</scope>
    <source>
        <tissue evidence="1">Shoot tissue taken approximately 20 cm above the soil surface</tissue>
    </source>
</reference>
<sequence length="21" mass="2373">MYKILDIQIQNSRAAGHLSTI</sequence>
<evidence type="ECO:0000313" key="1">
    <source>
        <dbReference type="EMBL" id="JAD37426.1"/>
    </source>
</evidence>
<protein>
    <submittedName>
        <fullName evidence="1">Uncharacterized protein</fullName>
    </submittedName>
</protein>
<reference evidence="1" key="1">
    <citation type="submission" date="2014-09" db="EMBL/GenBank/DDBJ databases">
        <authorList>
            <person name="Magalhaes I.L.F."/>
            <person name="Oliveira U."/>
            <person name="Santos F.R."/>
            <person name="Vidigal T.H.D.A."/>
            <person name="Brescovit A.D."/>
            <person name="Santos A.J."/>
        </authorList>
    </citation>
    <scope>NUCLEOTIDE SEQUENCE</scope>
    <source>
        <tissue evidence="1">Shoot tissue taken approximately 20 cm above the soil surface</tissue>
    </source>
</reference>
<dbReference type="AlphaFoldDB" id="A0A0A8ZF43"/>
<organism evidence="1">
    <name type="scientific">Arundo donax</name>
    <name type="common">Giant reed</name>
    <name type="synonym">Donax arundinaceus</name>
    <dbReference type="NCBI Taxonomy" id="35708"/>
    <lineage>
        <taxon>Eukaryota</taxon>
        <taxon>Viridiplantae</taxon>
        <taxon>Streptophyta</taxon>
        <taxon>Embryophyta</taxon>
        <taxon>Tracheophyta</taxon>
        <taxon>Spermatophyta</taxon>
        <taxon>Magnoliopsida</taxon>
        <taxon>Liliopsida</taxon>
        <taxon>Poales</taxon>
        <taxon>Poaceae</taxon>
        <taxon>PACMAD clade</taxon>
        <taxon>Arundinoideae</taxon>
        <taxon>Arundineae</taxon>
        <taxon>Arundo</taxon>
    </lineage>
</organism>